<sequence length="42" mass="4149">MRSVVVYLANTGAEAGASGGSAPRVRAMASCRGCACCCASRP</sequence>
<dbReference type="AlphaFoldDB" id="A0A0A9FB79"/>
<proteinExistence type="predicted"/>
<reference evidence="1" key="2">
    <citation type="journal article" date="2015" name="Data Brief">
        <title>Shoot transcriptome of the giant reed, Arundo donax.</title>
        <authorList>
            <person name="Barrero R.A."/>
            <person name="Guerrero F.D."/>
            <person name="Moolhuijzen P."/>
            <person name="Goolsby J.A."/>
            <person name="Tidwell J."/>
            <person name="Bellgard S.E."/>
            <person name="Bellgard M.I."/>
        </authorList>
    </citation>
    <scope>NUCLEOTIDE SEQUENCE</scope>
    <source>
        <tissue evidence="1">Shoot tissue taken approximately 20 cm above the soil surface</tissue>
    </source>
</reference>
<dbReference type="EMBL" id="GBRH01188324">
    <property type="protein sequence ID" value="JAE09572.1"/>
    <property type="molecule type" value="Transcribed_RNA"/>
</dbReference>
<name>A0A0A9FB79_ARUDO</name>
<evidence type="ECO:0000313" key="1">
    <source>
        <dbReference type="EMBL" id="JAE09572.1"/>
    </source>
</evidence>
<accession>A0A0A9FB79</accession>
<organism evidence="1">
    <name type="scientific">Arundo donax</name>
    <name type="common">Giant reed</name>
    <name type="synonym">Donax arundinaceus</name>
    <dbReference type="NCBI Taxonomy" id="35708"/>
    <lineage>
        <taxon>Eukaryota</taxon>
        <taxon>Viridiplantae</taxon>
        <taxon>Streptophyta</taxon>
        <taxon>Embryophyta</taxon>
        <taxon>Tracheophyta</taxon>
        <taxon>Spermatophyta</taxon>
        <taxon>Magnoliopsida</taxon>
        <taxon>Liliopsida</taxon>
        <taxon>Poales</taxon>
        <taxon>Poaceae</taxon>
        <taxon>PACMAD clade</taxon>
        <taxon>Arundinoideae</taxon>
        <taxon>Arundineae</taxon>
        <taxon>Arundo</taxon>
    </lineage>
</organism>
<protein>
    <submittedName>
        <fullName evidence="1">Uncharacterized protein</fullName>
    </submittedName>
</protein>
<reference evidence="1" key="1">
    <citation type="submission" date="2014-09" db="EMBL/GenBank/DDBJ databases">
        <authorList>
            <person name="Magalhaes I.L.F."/>
            <person name="Oliveira U."/>
            <person name="Santos F.R."/>
            <person name="Vidigal T.H.D.A."/>
            <person name="Brescovit A.D."/>
            <person name="Santos A.J."/>
        </authorList>
    </citation>
    <scope>NUCLEOTIDE SEQUENCE</scope>
    <source>
        <tissue evidence="1">Shoot tissue taken approximately 20 cm above the soil surface</tissue>
    </source>
</reference>